<dbReference type="Gene3D" id="3.30.450.380">
    <property type="match status" value="1"/>
</dbReference>
<evidence type="ECO:0000259" key="2">
    <source>
        <dbReference type="Pfam" id="PF00437"/>
    </source>
</evidence>
<dbReference type="STRING" id="1514105.AOC36_02040"/>
<accession>A0A109UGM1</accession>
<dbReference type="InterPro" id="IPR027417">
    <property type="entry name" value="P-loop_NTPase"/>
</dbReference>
<sequence>MAVIEDSINTDYPELSVKALFDKQARETLRINLIKDHKGRLSEDASHRILSEIVGLGFFEELIKDESITDIGYNGTDLWVKTSDTKRRMHHPDLNEAYILKIIQRFSNYVHQEFSEKSPILNAQLDNIRINAIHRKLSPTGTTMSMRHARNRLVLTHENWHQFAHDAVFDLLDLCLKIGINLVITGEVGTGKTELQKLLIGSIPDDFKLIMVEDTLETHLKDIYPDKDILSWLVAPGFSHTQFIKEALRNDPVYTVLSEARDHAIYEIHQSVLSGHKILLTAHSVNARAFIPRMIGMTKQKFHVDEASLKQEILRYYDFGIHLDKRTVHGKTLRFISEVVEYTDAGLQTLYSKDVTIDPQTQHLSETQQFYPLSDAMVDRLYKYGYSPQWNERIKER</sequence>
<dbReference type="KEGG" id="erl:AOC36_02040"/>
<organism evidence="3 4">
    <name type="scientific">Erysipelothrix larvae</name>
    <dbReference type="NCBI Taxonomy" id="1514105"/>
    <lineage>
        <taxon>Bacteria</taxon>
        <taxon>Bacillati</taxon>
        <taxon>Bacillota</taxon>
        <taxon>Erysipelotrichia</taxon>
        <taxon>Erysipelotrichales</taxon>
        <taxon>Erysipelotrichaceae</taxon>
        <taxon>Erysipelothrix</taxon>
    </lineage>
</organism>
<dbReference type="GO" id="GO:0016887">
    <property type="term" value="F:ATP hydrolysis activity"/>
    <property type="evidence" value="ECO:0007669"/>
    <property type="project" value="InterPro"/>
</dbReference>
<evidence type="ECO:0000313" key="4">
    <source>
        <dbReference type="Proteomes" id="UP000063781"/>
    </source>
</evidence>
<dbReference type="PANTHER" id="PTHR30486">
    <property type="entry name" value="TWITCHING MOTILITY PROTEIN PILT"/>
    <property type="match status" value="1"/>
</dbReference>
<protein>
    <recommendedName>
        <fullName evidence="2">Bacterial type II secretion system protein E domain-containing protein</fullName>
    </recommendedName>
</protein>
<dbReference type="Pfam" id="PF00437">
    <property type="entry name" value="T2SSE"/>
    <property type="match status" value="1"/>
</dbReference>
<gene>
    <name evidence="3" type="ORF">AOC36_02040</name>
</gene>
<feature type="domain" description="Bacterial type II secretion system protein E" evidence="2">
    <location>
        <begin position="57"/>
        <end position="306"/>
    </location>
</feature>
<evidence type="ECO:0000256" key="1">
    <source>
        <dbReference type="ARBA" id="ARBA00006611"/>
    </source>
</evidence>
<dbReference type="InterPro" id="IPR050921">
    <property type="entry name" value="T4SS_GSP_E_ATPase"/>
</dbReference>
<dbReference type="PANTHER" id="PTHR30486:SF6">
    <property type="entry name" value="TYPE IV PILUS RETRACTATION ATPASE PILT"/>
    <property type="match status" value="1"/>
</dbReference>
<proteinExistence type="inferred from homology"/>
<dbReference type="AlphaFoldDB" id="A0A109UGM1"/>
<dbReference type="Proteomes" id="UP000063781">
    <property type="component" value="Chromosome"/>
</dbReference>
<dbReference type="EMBL" id="CP013213">
    <property type="protein sequence ID" value="AMC92806.1"/>
    <property type="molecule type" value="Genomic_DNA"/>
</dbReference>
<dbReference type="InterPro" id="IPR001482">
    <property type="entry name" value="T2SS/T4SS_dom"/>
</dbReference>
<keyword evidence="4" id="KW-1185">Reference proteome</keyword>
<evidence type="ECO:0000313" key="3">
    <source>
        <dbReference type="EMBL" id="AMC92806.1"/>
    </source>
</evidence>
<comment type="similarity">
    <text evidence="1">Belongs to the GSP E family.</text>
</comment>
<reference evidence="3 4" key="1">
    <citation type="submission" date="2015-10" db="EMBL/GenBank/DDBJ databases">
        <title>Erysipelothrix larvae sp. LV19 isolated from the larval gut of the rhinoceros beetle, Trypoxylus dichotomus.</title>
        <authorList>
            <person name="Lim S."/>
            <person name="Kim B.-C."/>
        </authorList>
    </citation>
    <scope>NUCLEOTIDE SEQUENCE [LARGE SCALE GENOMIC DNA]</scope>
    <source>
        <strain evidence="3 4">LV19</strain>
    </source>
</reference>
<dbReference type="SUPFAM" id="SSF52540">
    <property type="entry name" value="P-loop containing nucleoside triphosphate hydrolases"/>
    <property type="match status" value="1"/>
</dbReference>
<name>A0A109UGM1_9FIRM</name>
<dbReference type="Gene3D" id="3.40.50.300">
    <property type="entry name" value="P-loop containing nucleotide triphosphate hydrolases"/>
    <property type="match status" value="1"/>
</dbReference>